<dbReference type="PANTHER" id="PTHR43124:SF3">
    <property type="entry name" value="CHLORAMPHENICOL EFFLUX PUMP RV0191"/>
    <property type="match status" value="1"/>
</dbReference>
<keyword evidence="5 6" id="KW-0472">Membrane</keyword>
<feature type="transmembrane region" description="Helical" evidence="6">
    <location>
        <begin position="344"/>
        <end position="366"/>
    </location>
</feature>
<feature type="transmembrane region" description="Helical" evidence="6">
    <location>
        <begin position="287"/>
        <end position="305"/>
    </location>
</feature>
<evidence type="ECO:0000256" key="4">
    <source>
        <dbReference type="ARBA" id="ARBA00022989"/>
    </source>
</evidence>
<evidence type="ECO:0000313" key="8">
    <source>
        <dbReference type="EMBL" id="PQA86937.1"/>
    </source>
</evidence>
<evidence type="ECO:0000259" key="7">
    <source>
        <dbReference type="PROSITE" id="PS50850"/>
    </source>
</evidence>
<feature type="transmembrane region" description="Helical" evidence="6">
    <location>
        <begin position="150"/>
        <end position="171"/>
    </location>
</feature>
<dbReference type="GO" id="GO:0005886">
    <property type="term" value="C:plasma membrane"/>
    <property type="evidence" value="ECO:0007669"/>
    <property type="project" value="UniProtKB-SubCell"/>
</dbReference>
<evidence type="ECO:0000256" key="2">
    <source>
        <dbReference type="ARBA" id="ARBA00022475"/>
    </source>
</evidence>
<dbReference type="Gene3D" id="1.20.1250.20">
    <property type="entry name" value="MFS general substrate transporter like domains"/>
    <property type="match status" value="2"/>
</dbReference>
<accession>A0A2S7K370</accession>
<dbReference type="InterPro" id="IPR020846">
    <property type="entry name" value="MFS_dom"/>
</dbReference>
<dbReference type="PROSITE" id="PS00216">
    <property type="entry name" value="SUGAR_TRANSPORT_1"/>
    <property type="match status" value="1"/>
</dbReference>
<dbReference type="Proteomes" id="UP000239504">
    <property type="component" value="Unassembled WGS sequence"/>
</dbReference>
<keyword evidence="3 6" id="KW-0812">Transmembrane</keyword>
<keyword evidence="4 6" id="KW-1133">Transmembrane helix</keyword>
<feature type="transmembrane region" description="Helical" evidence="6">
    <location>
        <begin position="52"/>
        <end position="72"/>
    </location>
</feature>
<dbReference type="OrthoDB" id="9807274at2"/>
<evidence type="ECO:0000256" key="1">
    <source>
        <dbReference type="ARBA" id="ARBA00004651"/>
    </source>
</evidence>
<name>A0A2S7K370_9PROT</name>
<dbReference type="EMBL" id="PJCH01000011">
    <property type="protein sequence ID" value="PQA86937.1"/>
    <property type="molecule type" value="Genomic_DNA"/>
</dbReference>
<feature type="transmembrane region" description="Helical" evidence="6">
    <location>
        <begin position="84"/>
        <end position="110"/>
    </location>
</feature>
<reference evidence="8 9" key="1">
    <citation type="submission" date="2017-12" db="EMBL/GenBank/DDBJ databases">
        <authorList>
            <person name="Hurst M.R.H."/>
        </authorList>
    </citation>
    <scope>NUCLEOTIDE SEQUENCE [LARGE SCALE GENOMIC DNA]</scope>
    <source>
        <strain evidence="8 9">SY-3-19</strain>
    </source>
</reference>
<comment type="subcellular location">
    <subcellularLocation>
        <location evidence="1">Cell membrane</location>
        <topology evidence="1">Multi-pass membrane protein</topology>
    </subcellularLocation>
</comment>
<keyword evidence="2" id="KW-1003">Cell membrane</keyword>
<keyword evidence="9" id="KW-1185">Reference proteome</keyword>
<feature type="transmembrane region" description="Helical" evidence="6">
    <location>
        <begin position="222"/>
        <end position="247"/>
    </location>
</feature>
<evidence type="ECO:0000256" key="5">
    <source>
        <dbReference type="ARBA" id="ARBA00023136"/>
    </source>
</evidence>
<feature type="transmembrane region" description="Helical" evidence="6">
    <location>
        <begin position="177"/>
        <end position="195"/>
    </location>
</feature>
<evidence type="ECO:0000256" key="3">
    <source>
        <dbReference type="ARBA" id="ARBA00022692"/>
    </source>
</evidence>
<gene>
    <name evidence="8" type="ORF">CW354_15840</name>
</gene>
<dbReference type="PROSITE" id="PS50850">
    <property type="entry name" value="MFS"/>
    <property type="match status" value="1"/>
</dbReference>
<feature type="transmembrane region" description="Helical" evidence="6">
    <location>
        <begin position="259"/>
        <end position="280"/>
    </location>
</feature>
<evidence type="ECO:0000256" key="6">
    <source>
        <dbReference type="SAM" id="Phobius"/>
    </source>
</evidence>
<feature type="transmembrane region" description="Helical" evidence="6">
    <location>
        <begin position="12"/>
        <end position="31"/>
    </location>
</feature>
<protein>
    <submittedName>
        <fullName evidence="8">MFS transporter</fullName>
    </submittedName>
</protein>
<dbReference type="InterPro" id="IPR011701">
    <property type="entry name" value="MFS"/>
</dbReference>
<dbReference type="PANTHER" id="PTHR43124">
    <property type="entry name" value="PURINE EFFLUX PUMP PBUE"/>
    <property type="match status" value="1"/>
</dbReference>
<organism evidence="8 9">
    <name type="scientific">Hyphococcus luteus</name>
    <dbReference type="NCBI Taxonomy" id="2058213"/>
    <lineage>
        <taxon>Bacteria</taxon>
        <taxon>Pseudomonadati</taxon>
        <taxon>Pseudomonadota</taxon>
        <taxon>Alphaproteobacteria</taxon>
        <taxon>Parvularculales</taxon>
        <taxon>Parvularculaceae</taxon>
        <taxon>Hyphococcus</taxon>
    </lineage>
</organism>
<dbReference type="AlphaFoldDB" id="A0A2S7K370"/>
<dbReference type="SUPFAM" id="SSF103473">
    <property type="entry name" value="MFS general substrate transporter"/>
    <property type="match status" value="1"/>
</dbReference>
<dbReference type="Pfam" id="PF07690">
    <property type="entry name" value="MFS_1"/>
    <property type="match status" value="1"/>
</dbReference>
<proteinExistence type="predicted"/>
<dbReference type="RefSeq" id="WP_104831054.1">
    <property type="nucleotide sequence ID" value="NZ_PJCH01000011.1"/>
</dbReference>
<comment type="caution">
    <text evidence="8">The sequence shown here is derived from an EMBL/GenBank/DDBJ whole genome shotgun (WGS) entry which is preliminary data.</text>
</comment>
<feature type="transmembrane region" description="Helical" evidence="6">
    <location>
        <begin position="378"/>
        <end position="397"/>
    </location>
</feature>
<feature type="domain" description="Major facilitator superfamily (MFS) profile" evidence="7">
    <location>
        <begin position="18"/>
        <end position="402"/>
    </location>
</feature>
<dbReference type="InterPro" id="IPR036259">
    <property type="entry name" value="MFS_trans_sf"/>
</dbReference>
<dbReference type="InterPro" id="IPR050189">
    <property type="entry name" value="MFS_Efflux_Transporters"/>
</dbReference>
<dbReference type="GO" id="GO:0022857">
    <property type="term" value="F:transmembrane transporter activity"/>
    <property type="evidence" value="ECO:0007669"/>
    <property type="project" value="InterPro"/>
</dbReference>
<sequence>MEQGLQTTKKGPVYQFVLVALLSLNFGIVFFDRNALNFLMPYVQPDLNLTNTHVGILASALSLTWAIAGFLISAASDKAGNRKGFLIVAIFVFSLCSFLSGLATSFLLLLGARLLMGAAEGPINPISQTLVVREVDPRHRGLAMGVMQNFGSNFFGSFVAPVVLVAIAAAWGWRTAFFLAGVPGIITALLIWKFIEEPPEEAKKKEGPDRLTLKEAFSYKNIVVCSFVSVLLVSFLVITWAFMPLYLTQVKGVEPETMGWLMGTLGISATIGSFVVAGLSDRIGRKPVLVAIPFMGVILPLGAMFYDGSVWMLAVMFFFGWALNGCFPLFMATVPSETIDSAHVASVLALVMATGEVFGGVLSPFIAGLAADTFGLQAPLWMIFGLAIIAGFAAMALTETAPIKRAKTQAAAA</sequence>
<evidence type="ECO:0000313" key="9">
    <source>
        <dbReference type="Proteomes" id="UP000239504"/>
    </source>
</evidence>
<feature type="transmembrane region" description="Helical" evidence="6">
    <location>
        <begin position="311"/>
        <end position="332"/>
    </location>
</feature>
<dbReference type="InterPro" id="IPR005829">
    <property type="entry name" value="Sugar_transporter_CS"/>
</dbReference>